<feature type="signal peptide" evidence="2">
    <location>
        <begin position="1"/>
        <end position="26"/>
    </location>
</feature>
<dbReference type="Proteomes" id="UP000269573">
    <property type="component" value="Unassembled WGS sequence"/>
</dbReference>
<evidence type="ECO:0000256" key="2">
    <source>
        <dbReference type="SAM" id="SignalP"/>
    </source>
</evidence>
<dbReference type="Pfam" id="PF03401">
    <property type="entry name" value="TctC"/>
    <property type="match status" value="1"/>
</dbReference>
<dbReference type="InterPro" id="IPR005064">
    <property type="entry name" value="BUG"/>
</dbReference>
<dbReference type="PANTHER" id="PTHR42928">
    <property type="entry name" value="TRICARBOXYLATE-BINDING PROTEIN"/>
    <property type="match status" value="1"/>
</dbReference>
<comment type="similarity">
    <text evidence="1">Belongs to the UPF0065 (bug) family.</text>
</comment>
<dbReference type="EMBL" id="RHHU01000003">
    <property type="protein sequence ID" value="RNB88912.1"/>
    <property type="molecule type" value="Genomic_DNA"/>
</dbReference>
<dbReference type="SUPFAM" id="SSF53850">
    <property type="entry name" value="Periplasmic binding protein-like II"/>
    <property type="match status" value="1"/>
</dbReference>
<dbReference type="Gene3D" id="3.40.190.150">
    <property type="entry name" value="Bordetella uptake gene, domain 1"/>
    <property type="match status" value="1"/>
</dbReference>
<name>A0A3M8DLE0_9BACL</name>
<organism evidence="3 4">
    <name type="scientific">Brevibacillus nitrificans</name>
    <dbReference type="NCBI Taxonomy" id="651560"/>
    <lineage>
        <taxon>Bacteria</taxon>
        <taxon>Bacillati</taxon>
        <taxon>Bacillota</taxon>
        <taxon>Bacilli</taxon>
        <taxon>Bacillales</taxon>
        <taxon>Paenibacillaceae</taxon>
        <taxon>Brevibacillus</taxon>
    </lineage>
</organism>
<evidence type="ECO:0000313" key="4">
    <source>
        <dbReference type="Proteomes" id="UP000269573"/>
    </source>
</evidence>
<comment type="caution">
    <text evidence="3">The sequence shown here is derived from an EMBL/GenBank/DDBJ whole genome shotgun (WGS) entry which is preliminary data.</text>
</comment>
<dbReference type="PIRSF" id="PIRSF017082">
    <property type="entry name" value="YflP"/>
    <property type="match status" value="1"/>
</dbReference>
<dbReference type="PROSITE" id="PS51257">
    <property type="entry name" value="PROKAR_LIPOPROTEIN"/>
    <property type="match status" value="1"/>
</dbReference>
<keyword evidence="4" id="KW-1185">Reference proteome</keyword>
<keyword evidence="2" id="KW-0732">Signal</keyword>
<dbReference type="RefSeq" id="WP_122923005.1">
    <property type="nucleotide sequence ID" value="NZ_RHHU01000003.1"/>
</dbReference>
<sequence>MNKRKLVSLAGLALSLVIGLAGCSGAGQTSGGTANYPDKPIQMIVPFTPGGTTDIAARALAGVINKYMPNGQTVAVINKDGGGGTIGVSELFQAKGDGYTIGMVTSGPMTIKPHGGQVAYKPEDFKPVLEVVATPNVLIVKSDSPWKNFDEWLDYVKANPGDFNYSTTGTGLTQHITMESIQVKTGTKLTHVPFNGGSPAIMAMLGGNVAGAFVQTTEAMPYILDGTARPLFVAGTFKPEELKDVPMLSDKKIDVRGDVWTGIAVPKDVPDEIVTILHDSFKKALEDPAVVDQFKKIGAAPVYKGPADFKAIIEQDYQTNGEVLQAIGLKK</sequence>
<protein>
    <submittedName>
        <fullName evidence="3">Tripartite tricarboxylate transporter substrate binding protein</fullName>
    </submittedName>
</protein>
<dbReference type="InterPro" id="IPR042100">
    <property type="entry name" value="Bug_dom1"/>
</dbReference>
<accession>A0A3M8DLE0</accession>
<feature type="chain" id="PRO_5018129513" evidence="2">
    <location>
        <begin position="27"/>
        <end position="331"/>
    </location>
</feature>
<reference evidence="3 4" key="1">
    <citation type="submission" date="2018-10" db="EMBL/GenBank/DDBJ databases">
        <title>Phylogenomics of Brevibacillus.</title>
        <authorList>
            <person name="Dunlap C."/>
        </authorList>
    </citation>
    <scope>NUCLEOTIDE SEQUENCE [LARGE SCALE GENOMIC DNA]</scope>
    <source>
        <strain evidence="3 4">JCM 15774</strain>
    </source>
</reference>
<dbReference type="Gene3D" id="3.40.190.10">
    <property type="entry name" value="Periplasmic binding protein-like II"/>
    <property type="match status" value="1"/>
</dbReference>
<evidence type="ECO:0000256" key="1">
    <source>
        <dbReference type="ARBA" id="ARBA00006987"/>
    </source>
</evidence>
<dbReference type="CDD" id="cd07012">
    <property type="entry name" value="PBP2_Bug_TTT"/>
    <property type="match status" value="1"/>
</dbReference>
<dbReference type="PANTHER" id="PTHR42928:SF5">
    <property type="entry name" value="BLR1237 PROTEIN"/>
    <property type="match status" value="1"/>
</dbReference>
<gene>
    <name evidence="3" type="ORF">EDM59_07410</name>
</gene>
<evidence type="ECO:0000313" key="3">
    <source>
        <dbReference type="EMBL" id="RNB88912.1"/>
    </source>
</evidence>
<proteinExistence type="inferred from homology"/>
<dbReference type="AlphaFoldDB" id="A0A3M8DLE0"/>